<evidence type="ECO:0000313" key="3">
    <source>
        <dbReference type="Proteomes" id="UP000325579"/>
    </source>
</evidence>
<sequence>MVTALGLILDVLYYVLSIYEGTGHTRSGWTFRVDSLYSPPLLVASAVLAPINRTRNKLLLHFGRVKQTRKGRCDLGIPTYRCQ</sequence>
<feature type="signal peptide" evidence="1">
    <location>
        <begin position="1"/>
        <end position="17"/>
    </location>
</feature>
<evidence type="ECO:0000256" key="1">
    <source>
        <dbReference type="SAM" id="SignalP"/>
    </source>
</evidence>
<dbReference type="Proteomes" id="UP000325579">
    <property type="component" value="Unassembled WGS sequence"/>
</dbReference>
<dbReference type="GeneID" id="43663974"/>
<reference evidence="2 3" key="1">
    <citation type="submission" date="2019-04" db="EMBL/GenBank/DDBJ databases">
        <authorList>
            <consortium name="DOE Joint Genome Institute"/>
            <person name="Mondo S."/>
            <person name="Kjaerbolling I."/>
            <person name="Vesth T."/>
            <person name="Frisvad J.C."/>
            <person name="Nybo J.L."/>
            <person name="Theobald S."/>
            <person name="Kildgaard S."/>
            <person name="Isbrandt T."/>
            <person name="Kuo A."/>
            <person name="Sato A."/>
            <person name="Lyhne E.K."/>
            <person name="Kogle M.E."/>
            <person name="Wiebenga A."/>
            <person name="Kun R.S."/>
            <person name="Lubbers R.J."/>
            <person name="Makela M.R."/>
            <person name="Barry K."/>
            <person name="Chovatia M."/>
            <person name="Clum A."/>
            <person name="Daum C."/>
            <person name="Haridas S."/>
            <person name="He G."/>
            <person name="LaButti K."/>
            <person name="Lipzen A."/>
            <person name="Riley R."/>
            <person name="Salamov A."/>
            <person name="Simmons B.A."/>
            <person name="Magnuson J.K."/>
            <person name="Henrissat B."/>
            <person name="Mortensen U.H."/>
            <person name="Larsen T.O."/>
            <person name="Devries R.P."/>
            <person name="Grigoriev I.V."/>
            <person name="Machida M."/>
            <person name="Baker S.E."/>
            <person name="Andersen M.R."/>
            <person name="Cantor M.N."/>
            <person name="Hua S.X."/>
        </authorList>
    </citation>
    <scope>NUCLEOTIDE SEQUENCE [LARGE SCALE GENOMIC DNA]</scope>
    <source>
        <strain evidence="2 3">CBS 119388</strain>
    </source>
</reference>
<keyword evidence="1" id="KW-0732">Signal</keyword>
<name>A0A5N7D692_9EURO</name>
<feature type="chain" id="PRO_5024797997" description="Amino acid permease/ SLC12A domain-containing protein" evidence="1">
    <location>
        <begin position="18"/>
        <end position="83"/>
    </location>
</feature>
<keyword evidence="3" id="KW-1185">Reference proteome</keyword>
<dbReference type="RefSeq" id="XP_031939235.1">
    <property type="nucleotide sequence ID" value="XM_032079283.1"/>
</dbReference>
<dbReference type="AlphaFoldDB" id="A0A5N7D692"/>
<organism evidence="2 3">
    <name type="scientific">Aspergillus pseudonomiae</name>
    <dbReference type="NCBI Taxonomy" id="1506151"/>
    <lineage>
        <taxon>Eukaryota</taxon>
        <taxon>Fungi</taxon>
        <taxon>Dikarya</taxon>
        <taxon>Ascomycota</taxon>
        <taxon>Pezizomycotina</taxon>
        <taxon>Eurotiomycetes</taxon>
        <taxon>Eurotiomycetidae</taxon>
        <taxon>Eurotiales</taxon>
        <taxon>Aspergillaceae</taxon>
        <taxon>Aspergillus</taxon>
        <taxon>Aspergillus subgen. Circumdati</taxon>
    </lineage>
</organism>
<protein>
    <recommendedName>
        <fullName evidence="4">Amino acid permease/ SLC12A domain-containing protein</fullName>
    </recommendedName>
</protein>
<evidence type="ECO:0000313" key="2">
    <source>
        <dbReference type="EMBL" id="KAE8401916.1"/>
    </source>
</evidence>
<proteinExistence type="predicted"/>
<accession>A0A5N7D692</accession>
<gene>
    <name evidence="2" type="ORF">BDV37DRAFT_167709</name>
</gene>
<evidence type="ECO:0008006" key="4">
    <source>
        <dbReference type="Google" id="ProtNLM"/>
    </source>
</evidence>
<dbReference type="EMBL" id="ML736794">
    <property type="protein sequence ID" value="KAE8401916.1"/>
    <property type="molecule type" value="Genomic_DNA"/>
</dbReference>